<reference evidence="1 2" key="1">
    <citation type="submission" date="2019-07" db="EMBL/GenBank/DDBJ databases">
        <title>Rhodotorula toruloides NBRC10032 genome sequencing.</title>
        <authorList>
            <person name="Shida Y."/>
            <person name="Takaku H."/>
            <person name="Ogasawara W."/>
            <person name="Mori K."/>
        </authorList>
    </citation>
    <scope>NUCLEOTIDE SEQUENCE [LARGE SCALE GENOMIC DNA]</scope>
    <source>
        <strain evidence="1 2">NBRC10032</strain>
    </source>
</reference>
<name>A0A511KA32_RHOTO</name>
<dbReference type="Proteomes" id="UP000321518">
    <property type="component" value="Unassembled WGS sequence"/>
</dbReference>
<protein>
    <submittedName>
        <fullName evidence="1">Uncharacterized protein</fullName>
    </submittedName>
</protein>
<organism evidence="1 2">
    <name type="scientific">Rhodotorula toruloides</name>
    <name type="common">Yeast</name>
    <name type="synonym">Rhodosporidium toruloides</name>
    <dbReference type="NCBI Taxonomy" id="5286"/>
    <lineage>
        <taxon>Eukaryota</taxon>
        <taxon>Fungi</taxon>
        <taxon>Dikarya</taxon>
        <taxon>Basidiomycota</taxon>
        <taxon>Pucciniomycotina</taxon>
        <taxon>Microbotryomycetes</taxon>
        <taxon>Sporidiobolales</taxon>
        <taxon>Sporidiobolaceae</taxon>
        <taxon>Rhodotorula</taxon>
    </lineage>
</organism>
<evidence type="ECO:0000313" key="1">
    <source>
        <dbReference type="EMBL" id="GEM06845.1"/>
    </source>
</evidence>
<dbReference type="AlphaFoldDB" id="A0A511KA32"/>
<gene>
    <name evidence="1" type="ORF">Rt10032_c02g0862</name>
</gene>
<comment type="caution">
    <text evidence="1">The sequence shown here is derived from an EMBL/GenBank/DDBJ whole genome shotgun (WGS) entry which is preliminary data.</text>
</comment>
<accession>A0A511KA32</accession>
<sequence length="183" mass="20208">MAVENDGSLGVVVVQLSSFIVSQCREPRREPISKETDERFQRTQAAAFVKARLGLAAPIKAADSGAGMITVPTVVSGLSSPSRSAREKMDQRRKALFSPSRTAQNPLLAVLALAWQSNSRHQAQRFRLIHSAPSSFVYIFSLGNHGRPSRILRCHAPTAVRWRSHRTLSFSVRAVVDAFKQSR</sequence>
<proteinExistence type="predicted"/>
<dbReference type="EMBL" id="BJWK01000002">
    <property type="protein sequence ID" value="GEM06845.1"/>
    <property type="molecule type" value="Genomic_DNA"/>
</dbReference>
<evidence type="ECO:0000313" key="2">
    <source>
        <dbReference type="Proteomes" id="UP000321518"/>
    </source>
</evidence>